<reference evidence="2 3" key="1">
    <citation type="submission" date="2019-03" db="EMBL/GenBank/DDBJ databases">
        <title>Genomic Encyclopedia of Type Strains, Phase IV (KMG-IV): sequencing the most valuable type-strain genomes for metagenomic binning, comparative biology and taxonomic classification.</title>
        <authorList>
            <person name="Goeker M."/>
        </authorList>
    </citation>
    <scope>NUCLEOTIDE SEQUENCE [LARGE SCALE GENOMIC DNA]</scope>
    <source>
        <strain evidence="2 3">DSM 28559</strain>
    </source>
</reference>
<dbReference type="EMBL" id="SLXA01000001">
    <property type="protein sequence ID" value="TCO86423.1"/>
    <property type="molecule type" value="Genomic_DNA"/>
</dbReference>
<dbReference type="AlphaFoldDB" id="A0A4R2M0B2"/>
<sequence>MLKLKNYFFHLVAGTLMVLFGAGIFQAILLEMLKEYDSASKLAYVCGLIACAGIILYGVYELMQAFNYERRILKSLEPGERHEFVSELSDGVELSIPGQVVMTRHYLLVPARNMSFVHVFAKNRMIGCFQADVHKEEAATEAQIVIYDTDFKSVNVDIRGNGSSDAAGRLYSKICTGMPWIFHEDYDSFLAQIRRSGYRRKLIKQMTDARIRYESGYDSESEAEEELEAMTQDVRERLNPESLLKRFSSKKSK</sequence>
<organism evidence="2 3">
    <name type="scientific">Frisingicoccus caecimuris</name>
    <dbReference type="NCBI Taxonomy" id="1796636"/>
    <lineage>
        <taxon>Bacteria</taxon>
        <taxon>Bacillati</taxon>
        <taxon>Bacillota</taxon>
        <taxon>Clostridia</taxon>
        <taxon>Lachnospirales</taxon>
        <taxon>Lachnospiraceae</taxon>
        <taxon>Frisingicoccus</taxon>
    </lineage>
</organism>
<comment type="caution">
    <text evidence="2">The sequence shown here is derived from an EMBL/GenBank/DDBJ whole genome shotgun (WGS) entry which is preliminary data.</text>
</comment>
<dbReference type="Proteomes" id="UP000295711">
    <property type="component" value="Unassembled WGS sequence"/>
</dbReference>
<evidence type="ECO:0000313" key="2">
    <source>
        <dbReference type="EMBL" id="TCO86423.1"/>
    </source>
</evidence>
<keyword evidence="1" id="KW-0812">Transmembrane</keyword>
<keyword evidence="3" id="KW-1185">Reference proteome</keyword>
<keyword evidence="1" id="KW-1133">Transmembrane helix</keyword>
<name>A0A4R2M0B2_9FIRM</name>
<accession>A0A4R2M0B2</accession>
<evidence type="ECO:0000256" key="1">
    <source>
        <dbReference type="SAM" id="Phobius"/>
    </source>
</evidence>
<feature type="transmembrane region" description="Helical" evidence="1">
    <location>
        <begin position="42"/>
        <end position="60"/>
    </location>
</feature>
<proteinExistence type="predicted"/>
<gene>
    <name evidence="2" type="ORF">EV212_101210</name>
</gene>
<protein>
    <submittedName>
        <fullName evidence="2">Uncharacterized protein</fullName>
    </submittedName>
</protein>
<keyword evidence="1" id="KW-0472">Membrane</keyword>
<evidence type="ECO:0000313" key="3">
    <source>
        <dbReference type="Proteomes" id="UP000295711"/>
    </source>
</evidence>
<feature type="transmembrane region" description="Helical" evidence="1">
    <location>
        <begin position="7"/>
        <end position="30"/>
    </location>
</feature>